<evidence type="ECO:0000313" key="6">
    <source>
        <dbReference type="Proteomes" id="UP000071641"/>
    </source>
</evidence>
<keyword evidence="6" id="KW-1185">Reference proteome</keyword>
<dbReference type="PANTHER" id="PTHR23416">
    <property type="entry name" value="SIALIC ACID SYNTHASE-RELATED"/>
    <property type="match status" value="1"/>
</dbReference>
<evidence type="ECO:0000313" key="5">
    <source>
        <dbReference type="EMBL" id="CZF80042.1"/>
    </source>
</evidence>
<dbReference type="RefSeq" id="WP_062662773.1">
    <property type="nucleotide sequence ID" value="NZ_FIZX01000001.1"/>
</dbReference>
<dbReference type="GO" id="GO:0008374">
    <property type="term" value="F:O-acyltransferase activity"/>
    <property type="evidence" value="ECO:0007669"/>
    <property type="project" value="TreeGrafter"/>
</dbReference>
<gene>
    <name evidence="5" type="ORF">GCE9029_01812</name>
</gene>
<dbReference type="InterPro" id="IPR051159">
    <property type="entry name" value="Hexapeptide_acetyltransf"/>
</dbReference>
<keyword evidence="2 5" id="KW-0808">Transferase</keyword>
<dbReference type="Proteomes" id="UP000071641">
    <property type="component" value="Unassembled WGS sequence"/>
</dbReference>
<dbReference type="PANTHER" id="PTHR23416:SF23">
    <property type="entry name" value="ACETYLTRANSFERASE C18B11.09C-RELATED"/>
    <property type="match status" value="1"/>
</dbReference>
<dbReference type="STRING" id="1796497.GCE9029_01812"/>
<organism evidence="5 6">
    <name type="scientific">Grimontia celer</name>
    <dbReference type="NCBI Taxonomy" id="1796497"/>
    <lineage>
        <taxon>Bacteria</taxon>
        <taxon>Pseudomonadati</taxon>
        <taxon>Pseudomonadota</taxon>
        <taxon>Gammaproteobacteria</taxon>
        <taxon>Vibrionales</taxon>
        <taxon>Vibrionaceae</taxon>
        <taxon>Grimontia</taxon>
    </lineage>
</organism>
<keyword evidence="4 5" id="KW-0012">Acyltransferase</keyword>
<evidence type="ECO:0000256" key="2">
    <source>
        <dbReference type="ARBA" id="ARBA00022679"/>
    </source>
</evidence>
<proteinExistence type="inferred from homology"/>
<dbReference type="EMBL" id="FIZX01000001">
    <property type="protein sequence ID" value="CZF80042.1"/>
    <property type="molecule type" value="Genomic_DNA"/>
</dbReference>
<dbReference type="InterPro" id="IPR011004">
    <property type="entry name" value="Trimer_LpxA-like_sf"/>
</dbReference>
<evidence type="ECO:0000256" key="1">
    <source>
        <dbReference type="ARBA" id="ARBA00007274"/>
    </source>
</evidence>
<dbReference type="InterPro" id="IPR001451">
    <property type="entry name" value="Hexapep"/>
</dbReference>
<dbReference type="EC" id="2.3.1.-" evidence="5"/>
<reference evidence="6" key="1">
    <citation type="submission" date="2016-02" db="EMBL/GenBank/DDBJ databases">
        <authorList>
            <person name="Rodrigo-Torres Lidia"/>
            <person name="Arahal R.David."/>
        </authorList>
    </citation>
    <scope>NUCLEOTIDE SEQUENCE [LARGE SCALE GENOMIC DNA]</scope>
    <source>
        <strain evidence="6">CECT 9029</strain>
    </source>
</reference>
<sequence length="170" mass="18293">MKLIKLISYFIYLALSIHLPANYRPLGHIFRSIRNANAKLFLNMHGGKLNIEKGAKISPDIKVGKNSMLGENSRIYGGVSLGENVLMGPDVKIYTRNHVIADRAIPILEQGDNFKPVTIGDDVWIGANVIILPGVSIGSGSVIGAGSVVTKSVPEYKVVCGNPAIIKSSR</sequence>
<name>A0A128EZP8_9GAMM</name>
<dbReference type="Gene3D" id="2.160.10.10">
    <property type="entry name" value="Hexapeptide repeat proteins"/>
    <property type="match status" value="1"/>
</dbReference>
<protein>
    <submittedName>
        <fullName evidence="5">Putative acetyltransferase</fullName>
        <ecNumber evidence="5">2.3.1.-</ecNumber>
    </submittedName>
</protein>
<dbReference type="AlphaFoldDB" id="A0A128EZP8"/>
<dbReference type="InterPro" id="IPR018357">
    <property type="entry name" value="Hexapep_transf_CS"/>
</dbReference>
<dbReference type="Pfam" id="PF14602">
    <property type="entry name" value="Hexapep_2"/>
    <property type="match status" value="1"/>
</dbReference>
<dbReference type="PROSITE" id="PS00101">
    <property type="entry name" value="HEXAPEP_TRANSFERASES"/>
    <property type="match status" value="2"/>
</dbReference>
<accession>A0A128EZP8</accession>
<keyword evidence="3" id="KW-0677">Repeat</keyword>
<comment type="similarity">
    <text evidence="1">Belongs to the transferase hexapeptide repeat family.</text>
</comment>
<dbReference type="OrthoDB" id="9815592at2"/>
<evidence type="ECO:0000256" key="3">
    <source>
        <dbReference type="ARBA" id="ARBA00022737"/>
    </source>
</evidence>
<dbReference type="Pfam" id="PF00132">
    <property type="entry name" value="Hexapep"/>
    <property type="match status" value="1"/>
</dbReference>
<dbReference type="SUPFAM" id="SSF51161">
    <property type="entry name" value="Trimeric LpxA-like enzymes"/>
    <property type="match status" value="1"/>
</dbReference>
<evidence type="ECO:0000256" key="4">
    <source>
        <dbReference type="ARBA" id="ARBA00023315"/>
    </source>
</evidence>